<sequence length="64" mass="7321">MDEKQAIMVKMLELQHLFGKQTDVTAQTIVLKIKQAIDKLASKRTQGMNIGLQVRSIGYFIRDE</sequence>
<evidence type="ECO:0000313" key="1">
    <source>
        <dbReference type="EMBL" id="EPC59559.1"/>
    </source>
</evidence>
<feature type="non-terminal residue" evidence="1">
    <location>
        <position position="64"/>
    </location>
</feature>
<proteinExistence type="predicted"/>
<protein>
    <submittedName>
        <fullName evidence="1">Uncharacterized protein</fullName>
    </submittedName>
</protein>
<gene>
    <name evidence="1" type="ORF">Lpp123_00005</name>
</gene>
<evidence type="ECO:0000313" key="2">
    <source>
        <dbReference type="Proteomes" id="UP000014316"/>
    </source>
</evidence>
<reference evidence="1 2" key="1">
    <citation type="journal article" date="2013" name="PLoS ONE">
        <title>Lactobacillus paracasei comparative genomics: towards species pan-genome definition and exploitation of diversity.</title>
        <authorList>
            <person name="Smokvina T."/>
            <person name="Wels M."/>
            <person name="Polka J."/>
            <person name="Chervaux C."/>
            <person name="Brisse S."/>
            <person name="Boekhorst J."/>
            <person name="van Hylckama Vlieg J.E."/>
            <person name="Siezen R.J."/>
        </authorList>
    </citation>
    <scope>NUCLEOTIDE SEQUENCE [LARGE SCALE GENOMIC DNA]</scope>
    <source>
        <strain evidence="1 2">Lpp123</strain>
    </source>
</reference>
<organism evidence="1 2">
    <name type="scientific">Lacticaseibacillus paracasei subsp. paracasei Lpp123</name>
    <dbReference type="NCBI Taxonomy" id="1256201"/>
    <lineage>
        <taxon>Bacteria</taxon>
        <taxon>Bacillati</taxon>
        <taxon>Bacillota</taxon>
        <taxon>Bacilli</taxon>
        <taxon>Lactobacillales</taxon>
        <taxon>Lactobacillaceae</taxon>
        <taxon>Lacticaseibacillus</taxon>
    </lineage>
</organism>
<accession>A0A829GMA3</accession>
<comment type="caution">
    <text evidence="1">The sequence shown here is derived from an EMBL/GenBank/DDBJ whole genome shotgun (WGS) entry which is preliminary data.</text>
</comment>
<dbReference type="EMBL" id="ANJW01000001">
    <property type="protein sequence ID" value="EPC59559.1"/>
    <property type="molecule type" value="Genomic_DNA"/>
</dbReference>
<name>A0A829GMA3_LACPA</name>
<dbReference type="Proteomes" id="UP000014316">
    <property type="component" value="Unassembled WGS sequence"/>
</dbReference>
<dbReference type="AlphaFoldDB" id="A0A829GMA3"/>